<keyword evidence="2" id="KW-0812">Transmembrane</keyword>
<dbReference type="Gene3D" id="2.60.40.10">
    <property type="entry name" value="Immunoglobulins"/>
    <property type="match status" value="1"/>
</dbReference>
<feature type="domain" description="Ig-like" evidence="3">
    <location>
        <begin position="16"/>
        <end position="105"/>
    </location>
</feature>
<dbReference type="InterPro" id="IPR036179">
    <property type="entry name" value="Ig-like_dom_sf"/>
</dbReference>
<dbReference type="AlphaFoldDB" id="A0AAN9A4S3"/>
<sequence length="676" mass="75575">MELFLACLDAPVCGGPEIERTQGALRGVTTKVTCTVQAVPGDDIIWEWMKMRVDGTEEEIPSNLIKNQGLSSSILVTPLRQDDYGRLLCRAMNAVGYQQVPCIISLAPAESPEMPINCSATLTSDEEQHGEKQRNRDVENYSRDSILIHCFEGCDGGIKQFFLLEAWLDGQLLANLSRETPDWVLREIGFGVDIALNIFAFNTRGRSDTVTLEVHTSNYQHHADPEYRSFVAIAPFLAAVSGAVLILVVCVVSLKKSPWRPKKSEIYIPRPLTTAEVFDSEGVQSLQRQLSGLNKQEEESENCCLVSDEEYGENICSKRQLQENSDDRLHFASLPKLQKPDKNDYSREREIPRFGIPPSDDSRVSESESDSDVSELLSKRQLSSVVKKSNSKLGYTSLPSVDLSHFQKSSAAEHLTELSSSSGDSGVHSSPSIKLFSQFSSYDEKPETVISGDFQCQTSTLKKSFYNSQSLGENHTSRDKRAMASSLEFLPSPSTSSQNGLFHDKNFEFSKNKRVKIAHESLRYEASIAPNLDSIVIGKNTSKLLESEKAVTFHEEDQENLVFLRRSNPDSGNNRLRKNSGLAFTNYKVYELPRSFNASSSDLHCLGTPKLTNEGLRFNSRRGVTRNHISADEESMKMRTNTEAGLNEDKSSLKIFREPNNKFFLNSVHSERESSV</sequence>
<gene>
    <name evidence="4" type="ORF">SK128_013391</name>
</gene>
<accession>A0AAN9A4S3</accession>
<dbReference type="PANTHER" id="PTHR23278:SF19">
    <property type="entry name" value="OBSCURIN"/>
    <property type="match status" value="1"/>
</dbReference>
<feature type="region of interest" description="Disordered" evidence="1">
    <location>
        <begin position="331"/>
        <end position="376"/>
    </location>
</feature>
<dbReference type="InterPro" id="IPR013783">
    <property type="entry name" value="Ig-like_fold"/>
</dbReference>
<dbReference type="Proteomes" id="UP001381693">
    <property type="component" value="Unassembled WGS sequence"/>
</dbReference>
<protein>
    <recommendedName>
        <fullName evidence="3">Ig-like domain-containing protein</fullName>
    </recommendedName>
</protein>
<evidence type="ECO:0000313" key="5">
    <source>
        <dbReference type="Proteomes" id="UP001381693"/>
    </source>
</evidence>
<comment type="caution">
    <text evidence="4">The sequence shown here is derived from an EMBL/GenBank/DDBJ whole genome shotgun (WGS) entry which is preliminary data.</text>
</comment>
<evidence type="ECO:0000313" key="4">
    <source>
        <dbReference type="EMBL" id="KAK7080691.1"/>
    </source>
</evidence>
<reference evidence="4 5" key="1">
    <citation type="submission" date="2023-11" db="EMBL/GenBank/DDBJ databases">
        <title>Halocaridina rubra genome assembly.</title>
        <authorList>
            <person name="Smith C."/>
        </authorList>
    </citation>
    <scope>NUCLEOTIDE SEQUENCE [LARGE SCALE GENOMIC DNA]</scope>
    <source>
        <strain evidence="4">EP-1</strain>
        <tissue evidence="4">Whole</tissue>
    </source>
</reference>
<dbReference type="PANTHER" id="PTHR23278">
    <property type="entry name" value="SIDESTEP PROTEIN"/>
    <property type="match status" value="1"/>
</dbReference>
<keyword evidence="2" id="KW-1133">Transmembrane helix</keyword>
<name>A0AAN9A4S3_HALRR</name>
<keyword evidence="5" id="KW-1185">Reference proteome</keyword>
<keyword evidence="2" id="KW-0472">Membrane</keyword>
<dbReference type="PROSITE" id="PS50835">
    <property type="entry name" value="IG_LIKE"/>
    <property type="match status" value="1"/>
</dbReference>
<evidence type="ECO:0000256" key="1">
    <source>
        <dbReference type="SAM" id="MobiDB-lite"/>
    </source>
</evidence>
<dbReference type="EMBL" id="JAXCGZ010005821">
    <property type="protein sequence ID" value="KAK7080691.1"/>
    <property type="molecule type" value="Genomic_DNA"/>
</dbReference>
<feature type="transmembrane region" description="Helical" evidence="2">
    <location>
        <begin position="230"/>
        <end position="254"/>
    </location>
</feature>
<dbReference type="InterPro" id="IPR007110">
    <property type="entry name" value="Ig-like_dom"/>
</dbReference>
<dbReference type="SUPFAM" id="SSF48726">
    <property type="entry name" value="Immunoglobulin"/>
    <property type="match status" value="1"/>
</dbReference>
<evidence type="ECO:0000256" key="2">
    <source>
        <dbReference type="SAM" id="Phobius"/>
    </source>
</evidence>
<evidence type="ECO:0000259" key="3">
    <source>
        <dbReference type="PROSITE" id="PS50835"/>
    </source>
</evidence>
<proteinExistence type="predicted"/>
<dbReference type="CDD" id="cd00096">
    <property type="entry name" value="Ig"/>
    <property type="match status" value="1"/>
</dbReference>
<organism evidence="4 5">
    <name type="scientific">Halocaridina rubra</name>
    <name type="common">Hawaiian red shrimp</name>
    <dbReference type="NCBI Taxonomy" id="373956"/>
    <lineage>
        <taxon>Eukaryota</taxon>
        <taxon>Metazoa</taxon>
        <taxon>Ecdysozoa</taxon>
        <taxon>Arthropoda</taxon>
        <taxon>Crustacea</taxon>
        <taxon>Multicrustacea</taxon>
        <taxon>Malacostraca</taxon>
        <taxon>Eumalacostraca</taxon>
        <taxon>Eucarida</taxon>
        <taxon>Decapoda</taxon>
        <taxon>Pleocyemata</taxon>
        <taxon>Caridea</taxon>
        <taxon>Atyoidea</taxon>
        <taxon>Atyidae</taxon>
        <taxon>Halocaridina</taxon>
    </lineage>
</organism>
<feature type="compositionally biased region" description="Basic and acidic residues" evidence="1">
    <location>
        <begin position="338"/>
        <end position="352"/>
    </location>
</feature>